<dbReference type="PROSITE" id="PS00092">
    <property type="entry name" value="N6_MTASE"/>
    <property type="match status" value="1"/>
</dbReference>
<protein>
    <submittedName>
        <fullName evidence="3">N-6 DNA methylase</fullName>
    </submittedName>
</protein>
<dbReference type="Gene3D" id="3.40.50.150">
    <property type="entry name" value="Vaccinia Virus protein VP39"/>
    <property type="match status" value="1"/>
</dbReference>
<keyword evidence="3" id="KW-0489">Methyltransferase</keyword>
<dbReference type="GO" id="GO:0032259">
    <property type="term" value="P:methylation"/>
    <property type="evidence" value="ECO:0007669"/>
    <property type="project" value="UniProtKB-KW"/>
</dbReference>
<dbReference type="GO" id="GO:0008168">
    <property type="term" value="F:methyltransferase activity"/>
    <property type="evidence" value="ECO:0007669"/>
    <property type="project" value="UniProtKB-KW"/>
</dbReference>
<dbReference type="InterPro" id="IPR029063">
    <property type="entry name" value="SAM-dependent_MTases_sf"/>
</dbReference>
<dbReference type="InterPro" id="IPR002052">
    <property type="entry name" value="DNA_methylase_N6_adenine_CS"/>
</dbReference>
<evidence type="ECO:0000313" key="4">
    <source>
        <dbReference type="Proteomes" id="UP001597145"/>
    </source>
</evidence>
<accession>A0ABW4FPL3</accession>
<feature type="domain" description="DNA methylase adenine-specific" evidence="2">
    <location>
        <begin position="8"/>
        <end position="50"/>
    </location>
</feature>
<reference evidence="4" key="1">
    <citation type="journal article" date="2019" name="Int. J. Syst. Evol. Microbiol.">
        <title>The Global Catalogue of Microorganisms (GCM) 10K type strain sequencing project: providing services to taxonomists for standard genome sequencing and annotation.</title>
        <authorList>
            <consortium name="The Broad Institute Genomics Platform"/>
            <consortium name="The Broad Institute Genome Sequencing Center for Infectious Disease"/>
            <person name="Wu L."/>
            <person name="Ma J."/>
        </authorList>
    </citation>
    <scope>NUCLEOTIDE SEQUENCE [LARGE SCALE GENOMIC DNA]</scope>
    <source>
        <strain evidence="4">JCM 12165</strain>
    </source>
</reference>
<keyword evidence="3" id="KW-0808">Transferase</keyword>
<dbReference type="InterPro" id="IPR003356">
    <property type="entry name" value="DNA_methylase_A-5"/>
</dbReference>
<dbReference type="RefSeq" id="WP_343974636.1">
    <property type="nucleotide sequence ID" value="NZ_BAAAJG010000007.1"/>
</dbReference>
<keyword evidence="1" id="KW-0680">Restriction system</keyword>
<organism evidence="3 4">
    <name type="scientific">Pseudonocardia aurantiaca</name>
    <dbReference type="NCBI Taxonomy" id="75290"/>
    <lineage>
        <taxon>Bacteria</taxon>
        <taxon>Bacillati</taxon>
        <taxon>Actinomycetota</taxon>
        <taxon>Actinomycetes</taxon>
        <taxon>Pseudonocardiales</taxon>
        <taxon>Pseudonocardiaceae</taxon>
        <taxon>Pseudonocardia</taxon>
    </lineage>
</organism>
<name>A0ABW4FPL3_9PSEU</name>
<proteinExistence type="predicted"/>
<evidence type="ECO:0000259" key="2">
    <source>
        <dbReference type="Pfam" id="PF02384"/>
    </source>
</evidence>
<gene>
    <name evidence="3" type="ORF">ACFSCY_20915</name>
</gene>
<keyword evidence="4" id="KW-1185">Reference proteome</keyword>
<comment type="caution">
    <text evidence="3">The sequence shown here is derived from an EMBL/GenBank/DDBJ whole genome shotgun (WGS) entry which is preliminary data.</text>
</comment>
<sequence length="50" mass="5524">MKAAGAGSSFDVVLANPPFGMSVPTVDLRRDDWRWNYGPPPDDNADFAWL</sequence>
<evidence type="ECO:0000256" key="1">
    <source>
        <dbReference type="ARBA" id="ARBA00022747"/>
    </source>
</evidence>
<dbReference type="Proteomes" id="UP001597145">
    <property type="component" value="Unassembled WGS sequence"/>
</dbReference>
<dbReference type="SUPFAM" id="SSF53335">
    <property type="entry name" value="S-adenosyl-L-methionine-dependent methyltransferases"/>
    <property type="match status" value="1"/>
</dbReference>
<dbReference type="Pfam" id="PF02384">
    <property type="entry name" value="N6_Mtase"/>
    <property type="match status" value="1"/>
</dbReference>
<evidence type="ECO:0000313" key="3">
    <source>
        <dbReference type="EMBL" id="MFD1531899.1"/>
    </source>
</evidence>
<dbReference type="EMBL" id="JBHUCP010000016">
    <property type="protein sequence ID" value="MFD1531899.1"/>
    <property type="molecule type" value="Genomic_DNA"/>
</dbReference>